<dbReference type="Pfam" id="PF01323">
    <property type="entry name" value="DSBA"/>
    <property type="match status" value="1"/>
</dbReference>
<dbReference type="SUPFAM" id="SSF52833">
    <property type="entry name" value="Thioredoxin-like"/>
    <property type="match status" value="1"/>
</dbReference>
<feature type="domain" description="DSBA-like thioredoxin" evidence="1">
    <location>
        <begin position="34"/>
        <end position="144"/>
    </location>
</feature>
<dbReference type="PANTHER" id="PTHR13887">
    <property type="entry name" value="GLUTATHIONE S-TRANSFERASE KAPPA"/>
    <property type="match status" value="1"/>
</dbReference>
<gene>
    <name evidence="2" type="ORF">SYK_21540</name>
</gene>
<dbReference type="EMBL" id="AP026709">
    <property type="protein sequence ID" value="BDQ37794.1"/>
    <property type="molecule type" value="Genomic_DNA"/>
</dbReference>
<name>A0ABM8B1V5_9BACT</name>
<evidence type="ECO:0000313" key="3">
    <source>
        <dbReference type="Proteomes" id="UP001317742"/>
    </source>
</evidence>
<proteinExistence type="predicted"/>
<keyword evidence="3" id="KW-1185">Reference proteome</keyword>
<dbReference type="Proteomes" id="UP001317742">
    <property type="component" value="Chromosome"/>
</dbReference>
<protein>
    <recommendedName>
        <fullName evidence="1">DSBA-like thioredoxin domain-containing protein</fullName>
    </recommendedName>
</protein>
<accession>A0ABM8B1V5</accession>
<dbReference type="Gene3D" id="3.40.30.10">
    <property type="entry name" value="Glutaredoxin"/>
    <property type="match status" value="1"/>
</dbReference>
<dbReference type="InterPro" id="IPR036249">
    <property type="entry name" value="Thioredoxin-like_sf"/>
</dbReference>
<sequence>MTECFNQFDIDQASITCNQRGKPYGIVFGDMALLSNTRLSLEAAEYAREHGAYHVFHNAVFKACFTDGENIGDMDVLLDVGESCGLDRAGLQASLEEHQYAELVAQGSEAARSAGVTALPMFIIEGLPPITGAVHESTFRKALQEAVKRQATPRENE</sequence>
<evidence type="ECO:0000313" key="2">
    <source>
        <dbReference type="EMBL" id="BDQ37794.1"/>
    </source>
</evidence>
<reference evidence="2 3" key="1">
    <citation type="submission" date="2022-08" db="EMBL/GenBank/DDBJ databases">
        <title>Genome Sequence of the sulphate-reducing bacterium, Pseudodesulfovibrio sp. SYK.</title>
        <authorList>
            <person name="Kondo R."/>
            <person name="Kataoka T."/>
        </authorList>
    </citation>
    <scope>NUCLEOTIDE SEQUENCE [LARGE SCALE GENOMIC DNA]</scope>
    <source>
        <strain evidence="2 3">SYK</strain>
    </source>
</reference>
<dbReference type="InterPro" id="IPR001853">
    <property type="entry name" value="DSBA-like_thioredoxin_dom"/>
</dbReference>
<dbReference type="PANTHER" id="PTHR13887:SF33">
    <property type="entry name" value="ISOMERASE"/>
    <property type="match status" value="1"/>
</dbReference>
<evidence type="ECO:0000259" key="1">
    <source>
        <dbReference type="Pfam" id="PF01323"/>
    </source>
</evidence>
<organism evidence="2 3">
    <name type="scientific">Pseudodesulfovibrio nedwellii</name>
    <dbReference type="NCBI Taxonomy" id="2973072"/>
    <lineage>
        <taxon>Bacteria</taxon>
        <taxon>Pseudomonadati</taxon>
        <taxon>Thermodesulfobacteriota</taxon>
        <taxon>Desulfovibrionia</taxon>
        <taxon>Desulfovibrionales</taxon>
        <taxon>Desulfovibrionaceae</taxon>
    </lineage>
</organism>